<evidence type="ECO:0000313" key="5">
    <source>
        <dbReference type="Proteomes" id="UP001551482"/>
    </source>
</evidence>
<protein>
    <submittedName>
        <fullName evidence="4">SGNH/GDSL hydrolase family protein</fullName>
        <ecNumber evidence="4">3.1.-.-</ecNumber>
    </submittedName>
</protein>
<dbReference type="PROSITE" id="PS51257">
    <property type="entry name" value="PROKAR_LIPOPROTEIN"/>
    <property type="match status" value="1"/>
</dbReference>
<evidence type="ECO:0000256" key="2">
    <source>
        <dbReference type="SAM" id="SignalP"/>
    </source>
</evidence>
<dbReference type="EC" id="3.1.-.-" evidence="4"/>
<reference evidence="4 5" key="1">
    <citation type="submission" date="2024-06" db="EMBL/GenBank/DDBJ databases">
        <title>The Natural Products Discovery Center: Release of the First 8490 Sequenced Strains for Exploring Actinobacteria Biosynthetic Diversity.</title>
        <authorList>
            <person name="Kalkreuter E."/>
            <person name="Kautsar S.A."/>
            <person name="Yang D."/>
            <person name="Bader C.D."/>
            <person name="Teijaro C.N."/>
            <person name="Fluegel L."/>
            <person name="Davis C.M."/>
            <person name="Simpson J.R."/>
            <person name="Lauterbach L."/>
            <person name="Steele A.D."/>
            <person name="Gui C."/>
            <person name="Meng S."/>
            <person name="Li G."/>
            <person name="Viehrig K."/>
            <person name="Ye F."/>
            <person name="Su P."/>
            <person name="Kiefer A.F."/>
            <person name="Nichols A."/>
            <person name="Cepeda A.J."/>
            <person name="Yan W."/>
            <person name="Fan B."/>
            <person name="Jiang Y."/>
            <person name="Adhikari A."/>
            <person name="Zheng C.-J."/>
            <person name="Schuster L."/>
            <person name="Cowan T.M."/>
            <person name="Smanski M.J."/>
            <person name="Chevrette M.G."/>
            <person name="De Carvalho L.P.S."/>
            <person name="Shen B."/>
        </authorList>
    </citation>
    <scope>NUCLEOTIDE SEQUENCE [LARGE SCALE GENOMIC DNA]</scope>
    <source>
        <strain evidence="4 5">NPDC048946</strain>
    </source>
</reference>
<keyword evidence="4" id="KW-0378">Hydrolase</keyword>
<dbReference type="GO" id="GO:0016787">
    <property type="term" value="F:hydrolase activity"/>
    <property type="evidence" value="ECO:0007669"/>
    <property type="project" value="UniProtKB-KW"/>
</dbReference>
<dbReference type="InterPro" id="IPR013830">
    <property type="entry name" value="SGNH_hydro"/>
</dbReference>
<dbReference type="PANTHER" id="PTHR37981">
    <property type="entry name" value="LIPASE 2"/>
    <property type="match status" value="1"/>
</dbReference>
<dbReference type="InterPro" id="IPR036514">
    <property type="entry name" value="SGNH_hydro_sf"/>
</dbReference>
<dbReference type="Gene3D" id="3.40.50.1110">
    <property type="entry name" value="SGNH hydrolase"/>
    <property type="match status" value="1"/>
</dbReference>
<dbReference type="EMBL" id="JBEZFP010000084">
    <property type="protein sequence ID" value="MEU8137292.1"/>
    <property type="molecule type" value="Genomic_DNA"/>
</dbReference>
<dbReference type="CDD" id="cd01823">
    <property type="entry name" value="SEST_like"/>
    <property type="match status" value="1"/>
</dbReference>
<dbReference type="Proteomes" id="UP001551482">
    <property type="component" value="Unassembled WGS sequence"/>
</dbReference>
<dbReference type="PANTHER" id="PTHR37981:SF1">
    <property type="entry name" value="SGNH HYDROLASE-TYPE ESTERASE DOMAIN-CONTAINING PROTEIN"/>
    <property type="match status" value="1"/>
</dbReference>
<feature type="region of interest" description="Disordered" evidence="1">
    <location>
        <begin position="24"/>
        <end position="66"/>
    </location>
</feature>
<proteinExistence type="predicted"/>
<name>A0ABV3DP99_9ACTN</name>
<accession>A0ABV3DP99</accession>
<feature type="signal peptide" evidence="2">
    <location>
        <begin position="1"/>
        <end position="22"/>
    </location>
</feature>
<keyword evidence="2" id="KW-0732">Signal</keyword>
<evidence type="ECO:0000313" key="4">
    <source>
        <dbReference type="EMBL" id="MEU8137292.1"/>
    </source>
</evidence>
<feature type="domain" description="SGNH hydrolase-type esterase" evidence="3">
    <location>
        <begin position="80"/>
        <end position="326"/>
    </location>
</feature>
<dbReference type="InterPro" id="IPR037460">
    <property type="entry name" value="SEST-like"/>
</dbReference>
<feature type="chain" id="PRO_5046161270" evidence="2">
    <location>
        <begin position="23"/>
        <end position="339"/>
    </location>
</feature>
<dbReference type="RefSeq" id="WP_358358981.1">
    <property type="nucleotide sequence ID" value="NZ_JBEZFP010000084.1"/>
</dbReference>
<gene>
    <name evidence="4" type="ORF">AB0C36_27740</name>
</gene>
<evidence type="ECO:0000259" key="3">
    <source>
        <dbReference type="Pfam" id="PF13472"/>
    </source>
</evidence>
<feature type="compositionally biased region" description="Low complexity" evidence="1">
    <location>
        <begin position="40"/>
        <end position="63"/>
    </location>
</feature>
<evidence type="ECO:0000256" key="1">
    <source>
        <dbReference type="SAM" id="MobiDB-lite"/>
    </source>
</evidence>
<sequence>MGHTRHRTAAAALAAAMALTLAACSSDDDSGGDSEGTGGPAATAPGAPGGAAAPQQTAAAPAPGAVPPAAAPGTGSYYVALGDSYAAGVKIPETVPDSPPGCSRSGSNYAHLMAKQLAVPTFADATCGGATTADLAAPQTTLMGGQTPAPPQFDVLGPETKLVTLGIGGNDIGFGEIMTTCVMRSGDKTSPTPCKNAFTKDGQDVLKQRIDATGPKIDAALKTIHDKAPQARILVVGYPAILPESGTGCPAQLPVAVGDLDYLRGVIRDLNGMISARAAAGNATYVDTYTPGIGHDVCQPVGVKWVEGIAPESPGAQAHPNALGHEGMAVAVIAKARQV</sequence>
<keyword evidence="5" id="KW-1185">Reference proteome</keyword>
<comment type="caution">
    <text evidence="4">The sequence shown here is derived from an EMBL/GenBank/DDBJ whole genome shotgun (WGS) entry which is preliminary data.</text>
</comment>
<dbReference type="Pfam" id="PF13472">
    <property type="entry name" value="Lipase_GDSL_2"/>
    <property type="match status" value="1"/>
</dbReference>
<dbReference type="SUPFAM" id="SSF52266">
    <property type="entry name" value="SGNH hydrolase"/>
    <property type="match status" value="1"/>
</dbReference>
<organism evidence="4 5">
    <name type="scientific">Streptodolium elevatio</name>
    <dbReference type="NCBI Taxonomy" id="3157996"/>
    <lineage>
        <taxon>Bacteria</taxon>
        <taxon>Bacillati</taxon>
        <taxon>Actinomycetota</taxon>
        <taxon>Actinomycetes</taxon>
        <taxon>Kitasatosporales</taxon>
        <taxon>Streptomycetaceae</taxon>
        <taxon>Streptodolium</taxon>
    </lineage>
</organism>